<dbReference type="InterPro" id="IPR050570">
    <property type="entry name" value="Cell_wall_metabolism_enzyme"/>
</dbReference>
<keyword evidence="2" id="KW-0472">Membrane</keyword>
<dbReference type="CDD" id="cd12797">
    <property type="entry name" value="M23_peptidase"/>
    <property type="match status" value="1"/>
</dbReference>
<keyword evidence="1" id="KW-0175">Coiled coil</keyword>
<organism evidence="4 5">
    <name type="scientific">Rarispira pelagica</name>
    <dbReference type="NCBI Taxonomy" id="3141764"/>
    <lineage>
        <taxon>Bacteria</taxon>
        <taxon>Pseudomonadati</taxon>
        <taxon>Spirochaetota</taxon>
        <taxon>Spirochaetia</taxon>
        <taxon>Winmispirales</taxon>
        <taxon>Winmispiraceae</taxon>
        <taxon>Rarispira</taxon>
    </lineage>
</organism>
<feature type="domain" description="M23ase beta-sheet core" evidence="3">
    <location>
        <begin position="186"/>
        <end position="281"/>
    </location>
</feature>
<evidence type="ECO:0000313" key="5">
    <source>
        <dbReference type="Proteomes" id="UP001466331"/>
    </source>
</evidence>
<keyword evidence="5" id="KW-1185">Reference proteome</keyword>
<evidence type="ECO:0000259" key="3">
    <source>
        <dbReference type="Pfam" id="PF01551"/>
    </source>
</evidence>
<dbReference type="EC" id="3.4.24.-" evidence="4"/>
<gene>
    <name evidence="4" type="ORF">WKV44_09710</name>
</gene>
<evidence type="ECO:0000256" key="1">
    <source>
        <dbReference type="SAM" id="Coils"/>
    </source>
</evidence>
<comment type="caution">
    <text evidence="4">The sequence shown here is derived from an EMBL/GenBank/DDBJ whole genome shotgun (WGS) entry which is preliminary data.</text>
</comment>
<dbReference type="GO" id="GO:0016787">
    <property type="term" value="F:hydrolase activity"/>
    <property type="evidence" value="ECO:0007669"/>
    <property type="project" value="UniProtKB-KW"/>
</dbReference>
<dbReference type="Gene3D" id="2.70.70.10">
    <property type="entry name" value="Glucose Permease (Domain IIA)"/>
    <property type="match status" value="1"/>
</dbReference>
<proteinExistence type="predicted"/>
<dbReference type="InterPro" id="IPR011055">
    <property type="entry name" value="Dup_hybrid_motif"/>
</dbReference>
<dbReference type="SUPFAM" id="SSF51261">
    <property type="entry name" value="Duplicated hybrid motif"/>
    <property type="match status" value="1"/>
</dbReference>
<feature type="coiled-coil region" evidence="1">
    <location>
        <begin position="48"/>
        <end position="75"/>
    </location>
</feature>
<evidence type="ECO:0000256" key="2">
    <source>
        <dbReference type="SAM" id="Phobius"/>
    </source>
</evidence>
<dbReference type="RefSeq" id="WP_420070264.1">
    <property type="nucleotide sequence ID" value="NZ_JBCHKQ010000005.1"/>
</dbReference>
<dbReference type="Pfam" id="PF01551">
    <property type="entry name" value="Peptidase_M23"/>
    <property type="match status" value="1"/>
</dbReference>
<dbReference type="PANTHER" id="PTHR21666">
    <property type="entry name" value="PEPTIDASE-RELATED"/>
    <property type="match status" value="1"/>
</dbReference>
<keyword evidence="4" id="KW-0378">Hydrolase</keyword>
<dbReference type="InterPro" id="IPR016047">
    <property type="entry name" value="M23ase_b-sheet_dom"/>
</dbReference>
<keyword evidence="2" id="KW-0812">Transmembrane</keyword>
<feature type="transmembrane region" description="Helical" evidence="2">
    <location>
        <begin position="15"/>
        <end position="36"/>
    </location>
</feature>
<accession>A0ABU9UDS7</accession>
<keyword evidence="2" id="KW-1133">Transmembrane helix</keyword>
<dbReference type="EMBL" id="JBCHKQ010000005">
    <property type="protein sequence ID" value="MEM5948814.1"/>
    <property type="molecule type" value="Genomic_DNA"/>
</dbReference>
<protein>
    <submittedName>
        <fullName evidence="4">M23 family metallopeptidase</fullName>
        <ecNumber evidence="4">3.4.24.-</ecNumber>
    </submittedName>
</protein>
<evidence type="ECO:0000313" key="4">
    <source>
        <dbReference type="EMBL" id="MEM5948814.1"/>
    </source>
</evidence>
<dbReference type="PANTHER" id="PTHR21666:SF270">
    <property type="entry name" value="MUREIN HYDROLASE ACTIVATOR ENVC"/>
    <property type="match status" value="1"/>
</dbReference>
<sequence length="295" mass="32427">MFIPHSENKVINVQFSFVTLLVFSLIFISVSAGFLWTGSKIAGVMTELTRKESSLKRAEANLDSVREEIIELREIASIFKKALSETAGIVGTGLSEDSPTGEGDLSGLTGTLSLTEGELKDVAELRELKVTLRKAIDSFSQIKNVLGAQKDLLVSIPSIWPVKDGKGIITQYFGPALHPFYKNWYLHKGVDIAYPYPVPVLATATGKVVEAKSDPLGYGNYVVIRHKYGFYTQYAHLKYFTVQKGQEVHQGQVIGLMGSTGLSTGRHVHYEVIIGSEVVDPLKFLNISENKTSSK</sequence>
<name>A0ABU9UDS7_9SPIR</name>
<reference evidence="4 5" key="1">
    <citation type="submission" date="2024-03" db="EMBL/GenBank/DDBJ databases">
        <title>Ignisphaera cupida sp. nov., a hyperthermophilic hydrolytic archaeon from a hot spring of Kamchatka, and proposal of Ignisphaeraceae fam. nov.</title>
        <authorList>
            <person name="Podosokorskaya O.A."/>
            <person name="Elcheninov A.G."/>
            <person name="Maltseva A.I."/>
            <person name="Zayulina K.S."/>
            <person name="Novikov A."/>
            <person name="Merkel A.Y."/>
        </authorList>
    </citation>
    <scope>NUCLEOTIDE SEQUENCE [LARGE SCALE GENOMIC DNA]</scope>
    <source>
        <strain evidence="4 5">38H-sp</strain>
    </source>
</reference>
<dbReference type="Proteomes" id="UP001466331">
    <property type="component" value="Unassembled WGS sequence"/>
</dbReference>